<dbReference type="InterPro" id="IPR019819">
    <property type="entry name" value="Carboxylesterase_B_CS"/>
</dbReference>
<dbReference type="Gene3D" id="3.40.50.1820">
    <property type="entry name" value="alpha/beta hydrolase"/>
    <property type="match status" value="2"/>
</dbReference>
<gene>
    <name evidence="5" type="ORF">DXD13_14690</name>
</gene>
<proteinExistence type="inferred from homology"/>
<evidence type="ECO:0000256" key="3">
    <source>
        <dbReference type="RuleBase" id="RU361235"/>
    </source>
</evidence>
<dbReference type="InterPro" id="IPR002018">
    <property type="entry name" value="CarbesteraseB"/>
</dbReference>
<dbReference type="Pfam" id="PF00135">
    <property type="entry name" value="COesterase"/>
    <property type="match status" value="2"/>
</dbReference>
<dbReference type="PROSITE" id="PS00941">
    <property type="entry name" value="CARBOXYLESTERASE_B_2"/>
    <property type="match status" value="1"/>
</dbReference>
<comment type="similarity">
    <text evidence="1 3">Belongs to the type-B carboxylesterase/lipase family.</text>
</comment>
<dbReference type="GO" id="GO:0052689">
    <property type="term" value="F:carboxylic ester hydrolase activity"/>
    <property type="evidence" value="ECO:0007669"/>
    <property type="project" value="TreeGrafter"/>
</dbReference>
<sequence length="450" mass="51327">MERKNNVKEIVINTPCGQVKGISKDKVNMFLGIRYGTAERFEYAQEVTHWDGVYPAVHFGSAPLQIRAYEKYRKSDDHYEHEFMEGVSAAYSEDCLFLNIWTPEHALHCPVLVVLYGGGNMTGQADEKEFDGTAFARRGIVVVTLNYRVNVFGLMAIPELTKDDGRCGNYIYYDQHTAFEFIRHNISAFGGNPENMTLIGQSAGAASCETQIKSPLNKGYFKNAIIQSSAGFVTAMKAKDNHRKIFELWNKVYAATGCNNVRELKELPAATLFDAFMRTAGQDQLSYSSVLYDENFTGSFKNKPIDTNIICGITSEDVMPLVLYLMMKLLARKQKHTAPVYSYYFCRQLPGDQKGAWHSADLWYTYGSLSRCWRPFQKEDYELSDKMMDYFESFIRTGNPNGKGRAEWPSCNMAERRYMFFDIGDCKAKKAPVWKIIQSTLFRKRVSTGF</sequence>
<feature type="domain" description="Carboxylesterase type B" evidence="4">
    <location>
        <begin position="10"/>
        <end position="326"/>
    </location>
</feature>
<reference evidence="5 6" key="1">
    <citation type="submission" date="2018-08" db="EMBL/GenBank/DDBJ databases">
        <title>A genome reference for cultivated species of the human gut microbiota.</title>
        <authorList>
            <person name="Zou Y."/>
            <person name="Xue W."/>
            <person name="Luo G."/>
        </authorList>
    </citation>
    <scope>NUCLEOTIDE SEQUENCE [LARGE SCALE GENOMIC DNA]</scope>
    <source>
        <strain evidence="5 6">TF11-15AC</strain>
    </source>
</reference>
<dbReference type="InterPro" id="IPR050654">
    <property type="entry name" value="AChE-related_enzymes"/>
</dbReference>
<name>A0A3E4LQ10_9FIRM</name>
<organism evidence="5 6">
    <name type="scientific">Agathobacter rectalis</name>
    <dbReference type="NCBI Taxonomy" id="39491"/>
    <lineage>
        <taxon>Bacteria</taxon>
        <taxon>Bacillati</taxon>
        <taxon>Bacillota</taxon>
        <taxon>Clostridia</taxon>
        <taxon>Lachnospirales</taxon>
        <taxon>Lachnospiraceae</taxon>
        <taxon>Agathobacter</taxon>
    </lineage>
</organism>
<dbReference type="PROSITE" id="PS00122">
    <property type="entry name" value="CARBOXYLESTERASE_B_1"/>
    <property type="match status" value="1"/>
</dbReference>
<comment type="caution">
    <text evidence="5">The sequence shown here is derived from an EMBL/GenBank/DDBJ whole genome shotgun (WGS) entry which is preliminary data.</text>
</comment>
<dbReference type="SUPFAM" id="SSF53474">
    <property type="entry name" value="alpha/beta-Hydrolases"/>
    <property type="match status" value="1"/>
</dbReference>
<dbReference type="PANTHER" id="PTHR43918">
    <property type="entry name" value="ACETYLCHOLINESTERASE"/>
    <property type="match status" value="1"/>
</dbReference>
<evidence type="ECO:0000259" key="4">
    <source>
        <dbReference type="Pfam" id="PF00135"/>
    </source>
</evidence>
<dbReference type="InterPro" id="IPR029058">
    <property type="entry name" value="AB_hydrolase_fold"/>
</dbReference>
<accession>A0A3E4LQ10</accession>
<dbReference type="InterPro" id="IPR019826">
    <property type="entry name" value="Carboxylesterase_B_AS"/>
</dbReference>
<keyword evidence="2 3" id="KW-0378">Hydrolase</keyword>
<dbReference type="Proteomes" id="UP000261052">
    <property type="component" value="Unassembled WGS sequence"/>
</dbReference>
<evidence type="ECO:0000256" key="1">
    <source>
        <dbReference type="ARBA" id="ARBA00005964"/>
    </source>
</evidence>
<evidence type="ECO:0000313" key="5">
    <source>
        <dbReference type="EMBL" id="RGK39374.1"/>
    </source>
</evidence>
<dbReference type="EC" id="3.1.1.-" evidence="3"/>
<protein>
    <recommendedName>
        <fullName evidence="3">Carboxylic ester hydrolase</fullName>
        <ecNumber evidence="3">3.1.1.-</ecNumber>
    </recommendedName>
</protein>
<dbReference type="EMBL" id="QSQP01000028">
    <property type="protein sequence ID" value="RGK39374.1"/>
    <property type="molecule type" value="Genomic_DNA"/>
</dbReference>
<feature type="domain" description="Carboxylesterase type B" evidence="4">
    <location>
        <begin position="330"/>
        <end position="428"/>
    </location>
</feature>
<evidence type="ECO:0000256" key="2">
    <source>
        <dbReference type="ARBA" id="ARBA00022801"/>
    </source>
</evidence>
<dbReference type="PANTHER" id="PTHR43918:SF4">
    <property type="entry name" value="CARBOXYLIC ESTER HYDROLASE"/>
    <property type="match status" value="1"/>
</dbReference>
<dbReference type="AlphaFoldDB" id="A0A3E4LQ10"/>
<evidence type="ECO:0000313" key="6">
    <source>
        <dbReference type="Proteomes" id="UP000261052"/>
    </source>
</evidence>